<comment type="caution">
    <text evidence="3">The sequence shown here is derived from an EMBL/GenBank/DDBJ whole genome shotgun (WGS) entry which is preliminary data.</text>
</comment>
<accession>A0ABV4M728</accession>
<dbReference type="CDD" id="cd03360">
    <property type="entry name" value="LbH_AT_putative"/>
    <property type="match status" value="1"/>
</dbReference>
<dbReference type="EMBL" id="JBGOOT010000007">
    <property type="protein sequence ID" value="MEZ8195322.1"/>
    <property type="molecule type" value="Genomic_DNA"/>
</dbReference>
<protein>
    <submittedName>
        <fullName evidence="3">Acetyltransferase</fullName>
    </submittedName>
</protein>
<reference evidence="3 4" key="1">
    <citation type="submission" date="2024-06" db="EMBL/GenBank/DDBJ databases">
        <authorList>
            <person name="Steensen K."/>
            <person name="Seneca J."/>
            <person name="Bartlau N."/>
            <person name="Yu A.X."/>
            <person name="Polz M.F."/>
        </authorList>
    </citation>
    <scope>NUCLEOTIDE SEQUENCE [LARGE SCALE GENOMIC DNA]</scope>
    <source>
        <strain evidence="3 4">FF146</strain>
    </source>
</reference>
<sequence>MGIVIYGYGQYANMIKYLLKKEMGIDVLAFCVDDKYIKKTIQDGVPIIPFSKIDNIPPPKKFKMFVAVGYSVMRNRKIMFDNAISKGYEFINLISKHSSIDENIKIGRNNIILQGSQIEPFVEIGDNNIIWSSTNLCHDVKIGHHNFIASKSLIGGNTTIENNCFLGFNSTITNGLTIKNKTLIGAGSLVLHNTDEASKYISTPAIKVGTHFESGIIIE</sequence>
<dbReference type="InterPro" id="IPR020019">
    <property type="entry name" value="AcTrfase_PglD-like"/>
</dbReference>
<gene>
    <name evidence="3" type="ORF">ACED38_10525</name>
</gene>
<comment type="similarity">
    <text evidence="1">Belongs to the transferase hexapeptide repeat family.</text>
</comment>
<dbReference type="PANTHER" id="PTHR43300:SF4">
    <property type="entry name" value="ACYL-[ACYL-CARRIER-PROTEIN]--UDP-N-ACETYLGLUCOSAMINE O-ACYLTRANSFERASE"/>
    <property type="match status" value="1"/>
</dbReference>
<name>A0ABV4M728_9VIBR</name>
<dbReference type="PANTHER" id="PTHR43300">
    <property type="entry name" value="ACETYLTRANSFERASE"/>
    <property type="match status" value="1"/>
</dbReference>
<dbReference type="Pfam" id="PF00132">
    <property type="entry name" value="Hexapep"/>
    <property type="match status" value="2"/>
</dbReference>
<evidence type="ECO:0000259" key="2">
    <source>
        <dbReference type="Pfam" id="PF17836"/>
    </source>
</evidence>
<organism evidence="3 4">
    <name type="scientific">Vibrio cortegadensis</name>
    <dbReference type="NCBI Taxonomy" id="1328770"/>
    <lineage>
        <taxon>Bacteria</taxon>
        <taxon>Pseudomonadati</taxon>
        <taxon>Pseudomonadota</taxon>
        <taxon>Gammaproteobacteria</taxon>
        <taxon>Vibrionales</taxon>
        <taxon>Vibrionaceae</taxon>
        <taxon>Vibrio</taxon>
    </lineage>
</organism>
<feature type="domain" description="PglD N-terminal" evidence="2">
    <location>
        <begin position="3"/>
        <end position="76"/>
    </location>
</feature>
<dbReference type="Proteomes" id="UP001569153">
    <property type="component" value="Unassembled WGS sequence"/>
</dbReference>
<proteinExistence type="inferred from homology"/>
<dbReference type="InterPro" id="IPR011004">
    <property type="entry name" value="Trimer_LpxA-like_sf"/>
</dbReference>
<dbReference type="Pfam" id="PF17836">
    <property type="entry name" value="PglD_N"/>
    <property type="match status" value="1"/>
</dbReference>
<evidence type="ECO:0000256" key="1">
    <source>
        <dbReference type="ARBA" id="ARBA00007274"/>
    </source>
</evidence>
<keyword evidence="4" id="KW-1185">Reference proteome</keyword>
<evidence type="ECO:0000313" key="4">
    <source>
        <dbReference type="Proteomes" id="UP001569153"/>
    </source>
</evidence>
<dbReference type="Gene3D" id="2.160.10.10">
    <property type="entry name" value="Hexapeptide repeat proteins"/>
    <property type="match status" value="1"/>
</dbReference>
<dbReference type="RefSeq" id="WP_371730399.1">
    <property type="nucleotide sequence ID" value="NZ_JBGOOT010000007.1"/>
</dbReference>
<dbReference type="InterPro" id="IPR001451">
    <property type="entry name" value="Hexapep"/>
</dbReference>
<dbReference type="InterPro" id="IPR050179">
    <property type="entry name" value="Trans_hexapeptide_repeat"/>
</dbReference>
<evidence type="ECO:0000313" key="3">
    <source>
        <dbReference type="EMBL" id="MEZ8195322.1"/>
    </source>
</evidence>
<dbReference type="SUPFAM" id="SSF51161">
    <property type="entry name" value="Trimeric LpxA-like enzymes"/>
    <property type="match status" value="1"/>
</dbReference>
<dbReference type="Gene3D" id="3.40.50.720">
    <property type="entry name" value="NAD(P)-binding Rossmann-like Domain"/>
    <property type="match status" value="1"/>
</dbReference>
<dbReference type="InterPro" id="IPR041561">
    <property type="entry name" value="PglD_N"/>
</dbReference>